<dbReference type="WBParaSite" id="snap_masked-unitig_28965-processed-gene-0.1-mRNA-1">
    <property type="protein sequence ID" value="snap_masked-unitig_28965-processed-gene-0.1-mRNA-1"/>
    <property type="gene ID" value="snap_masked-unitig_28965-processed-gene-0.1"/>
</dbReference>
<dbReference type="Proteomes" id="UP000095280">
    <property type="component" value="Unplaced"/>
</dbReference>
<accession>A0A1I8JN07</accession>
<protein>
    <submittedName>
        <fullName evidence="4">Ig-like domain-containing protein</fullName>
    </submittedName>
</protein>
<keyword evidence="3" id="KW-1185">Reference proteome</keyword>
<evidence type="ECO:0000256" key="1">
    <source>
        <dbReference type="SAM" id="MobiDB-lite"/>
    </source>
</evidence>
<evidence type="ECO:0000313" key="3">
    <source>
        <dbReference type="Proteomes" id="UP000095280"/>
    </source>
</evidence>
<feature type="domain" description="Ig-like" evidence="2">
    <location>
        <begin position="617"/>
        <end position="698"/>
    </location>
</feature>
<reference evidence="4" key="1">
    <citation type="submission" date="2016-11" db="UniProtKB">
        <authorList>
            <consortium name="WormBaseParasite"/>
        </authorList>
    </citation>
    <scope>IDENTIFICATION</scope>
</reference>
<organism evidence="3 4">
    <name type="scientific">Macrostomum lignano</name>
    <dbReference type="NCBI Taxonomy" id="282301"/>
    <lineage>
        <taxon>Eukaryota</taxon>
        <taxon>Metazoa</taxon>
        <taxon>Spiralia</taxon>
        <taxon>Lophotrochozoa</taxon>
        <taxon>Platyhelminthes</taxon>
        <taxon>Rhabditophora</taxon>
        <taxon>Macrostomorpha</taxon>
        <taxon>Macrostomida</taxon>
        <taxon>Macrostomidae</taxon>
        <taxon>Macrostomum</taxon>
    </lineage>
</organism>
<sequence length="1056" mass="115464">MGQHWMLRSHASPVHRRRLPNLIYSLYDRGLQRRAATLNIQKPQRGRDEGVFVCPLSAASTRRCLRESHLARRDFAFKKDADPTRRRWPSWQPIFVPCAVSDTGLAARPAGSGNEGNFHEGVPLSALPLKILMQRYTTMPMFAMTQQLTQATRGFFCIHIGVPSAMYTASGPARLSQLSKRDSENLQPVSWTIASFSAPVSTVRSSVQQRLTRAAPFDGEPRLKSPPAAPCRFPCRAKASTAHDVLSAFCSTRLRALAVQELTPTLDRSVLYTEDQDPGQAVTPLPSASIGLSALGRKLFELRRGQCRSQRVATPSRLGPRWQWSRRPGNCGHKPVTRLQKFVTRMKALGPDGSSIASPETCGSHPAGDARSLNCPGPSSSWPSISFPHLASRRKVRPASSARWPPGEKPPVSVRNLASFSHSRWNCRIEMRSSGIARRDSAVLNWDPPMRSCYEPPPRLTNYHCALSPAGGPNVPAKRSFAARQRAKDRVRVTWTEPPQRASTVGLLRYQQLQYMQAADLVAQDPSSFITKVSASEFSAHHCDPSSFITKTNPRGFEVEISGQQRHHVILGLSPFTTTQSQCRSQTRKVARRCPAQRPSVGPILRRRFRQQIFAQPLRVASLQALRESLAGSSLTLDCSIVGDGSHEAQWQGRRSTRLKSKFCRTDHCSSNLRRAAGSYSCVTADSSDHISHSVEVFIACGSVVEFRAEFVNAFGLRSAFAGPLRMRAPGAAPSPAVSAVTGSGLSGRPLSGDVVLNLTAAFLPGLGCPAERFFVLRHRSRSSDASIVAAVVDGDNGSGSSLRLTAGRLLSLAHNLRLPLTRQSRLRLRVVAGNAAGNSTTPALLDVALRRHRHPWPLGQVAEMAQRRGCGSRFRRRDRHCIRPTIVLRLRQSVAKAGVTASTTAASAALNGASGVAAARNEAIRTPIPLARSILTASCAFYACRIRPDRRRLKICSRAQQQQHSSLIDCRPFLQRQPQHQQNQLIGCRDELLSSAYRRHQDNGGGSSSNGHYGGSSMGDSGFAMPFTCRPSAGSTSASYYGGRAAIEVTLIFES</sequence>
<evidence type="ECO:0000259" key="2">
    <source>
        <dbReference type="PROSITE" id="PS50835"/>
    </source>
</evidence>
<dbReference type="AlphaFoldDB" id="A0A1I8JN07"/>
<name>A0A1I8JN07_9PLAT</name>
<dbReference type="InterPro" id="IPR007110">
    <property type="entry name" value="Ig-like_dom"/>
</dbReference>
<dbReference type="PROSITE" id="PS50835">
    <property type="entry name" value="IG_LIKE"/>
    <property type="match status" value="1"/>
</dbReference>
<proteinExistence type="predicted"/>
<feature type="region of interest" description="Disordered" evidence="1">
    <location>
        <begin position="350"/>
        <end position="376"/>
    </location>
</feature>
<feature type="region of interest" description="Disordered" evidence="1">
    <location>
        <begin position="311"/>
        <end position="330"/>
    </location>
</feature>
<evidence type="ECO:0000313" key="4">
    <source>
        <dbReference type="WBParaSite" id="snap_masked-unitig_28965-processed-gene-0.1-mRNA-1"/>
    </source>
</evidence>